<dbReference type="RefSeq" id="WP_144812924.1">
    <property type="nucleotide sequence ID" value="NZ_VLKP01000003.1"/>
</dbReference>
<reference evidence="1 2" key="1">
    <citation type="journal article" date="2015" name="Stand. Genomic Sci.">
        <title>Genomic Encyclopedia of Bacterial and Archaeal Type Strains, Phase III: the genomes of soil and plant-associated and newly described type strains.</title>
        <authorList>
            <person name="Whitman W.B."/>
            <person name="Woyke T."/>
            <person name="Klenk H.P."/>
            <person name="Zhou Y."/>
            <person name="Lilburn T.G."/>
            <person name="Beck B.J."/>
            <person name="De Vos P."/>
            <person name="Vandamme P."/>
            <person name="Eisen J.A."/>
            <person name="Garrity G."/>
            <person name="Hugenholtz P."/>
            <person name="Kyrpides N.C."/>
        </authorList>
    </citation>
    <scope>NUCLEOTIDE SEQUENCE [LARGE SCALE GENOMIC DNA]</scope>
    <source>
        <strain evidence="1 2">CGMCC 1.10136</strain>
    </source>
</reference>
<evidence type="ECO:0000313" key="1">
    <source>
        <dbReference type="EMBL" id="TWI12710.1"/>
    </source>
</evidence>
<keyword evidence="2" id="KW-1185">Reference proteome</keyword>
<dbReference type="AlphaFoldDB" id="A0A562LYM7"/>
<name>A0A562LYM7_9GAMM</name>
<dbReference type="OrthoDB" id="9154955at2"/>
<dbReference type="EMBL" id="VLKP01000003">
    <property type="protein sequence ID" value="TWI12710.1"/>
    <property type="molecule type" value="Genomic_DNA"/>
</dbReference>
<protein>
    <submittedName>
        <fullName evidence="1">Uncharacterized protein</fullName>
    </submittedName>
</protein>
<dbReference type="Proteomes" id="UP000316471">
    <property type="component" value="Unassembled WGS sequence"/>
</dbReference>
<accession>A0A562LYM7</accession>
<sequence>MAARNRLLGALCATIDGRADATTELILAEIRRAGYWISGDGRIGEGDLATILGMAAGALANRRREGKAPPSYALGGGGHRVTYRVTEVAQWLEAHRNAT</sequence>
<gene>
    <name evidence="1" type="ORF">IP93_01055</name>
</gene>
<organism evidence="1 2">
    <name type="scientific">Aerolutibacter ruishenii</name>
    <dbReference type="NCBI Taxonomy" id="686800"/>
    <lineage>
        <taxon>Bacteria</taxon>
        <taxon>Pseudomonadati</taxon>
        <taxon>Pseudomonadota</taxon>
        <taxon>Gammaproteobacteria</taxon>
        <taxon>Lysobacterales</taxon>
        <taxon>Lysobacteraceae</taxon>
        <taxon>Aerolutibacter</taxon>
    </lineage>
</organism>
<comment type="caution">
    <text evidence="1">The sequence shown here is derived from an EMBL/GenBank/DDBJ whole genome shotgun (WGS) entry which is preliminary data.</text>
</comment>
<proteinExistence type="predicted"/>
<evidence type="ECO:0000313" key="2">
    <source>
        <dbReference type="Proteomes" id="UP000316471"/>
    </source>
</evidence>